<dbReference type="Proteomes" id="UP001145087">
    <property type="component" value="Unassembled WGS sequence"/>
</dbReference>
<evidence type="ECO:0000256" key="1">
    <source>
        <dbReference type="SAM" id="SignalP"/>
    </source>
</evidence>
<keyword evidence="1" id="KW-0732">Signal</keyword>
<feature type="signal peptide" evidence="1">
    <location>
        <begin position="1"/>
        <end position="19"/>
    </location>
</feature>
<dbReference type="Gene3D" id="1.50.10.10">
    <property type="match status" value="1"/>
</dbReference>
<accession>A0A9X3F2W3</accession>
<sequence>MKVFLRLPLLLIIVIQLCACQKREANPAKQIIGKHKAVFTQPPKKIPVPYSVDAPMLGNGFTGVAISGQPEKQVYYLARNDFWRLKSSFNQSFPAVLGKVEVTIPGLKDASYLVEQDLYSAKTYSKFRTDNHEVQFKTYVAANEDVMLLEINYTGEGKLSGSVNLQLPGKKEFINKPPFDLIFPAVTDRGKTEDGIYYISRAFEEDVDIPIQATCALNIIGNESNSFEISEGKPVTIVLAFSSNFKSEDCLQVVKNRVAGLNLKEIKEIESEHENWWADFWSKSYVDINDSIIEKQYYLSNYSLASFSRDKDFPPSIFGTCITKERPYWSGDYHLNYNHFAPYYGLFSSNHAELAIPCNMSILAQQERGEYYSEKVCGIKGGIMLPVGAGPLGIETTRRNELMEKHRTRWIEEGNVEDEGLFYGQKSNSSYAVVNMAMHFYTSYDKEYTEKYYPFVKGVATFWENHLTWENGRYVDYNDAIHEGTVGTVNPILALGFIPLVMQTATDMSHELGKDTDRIEKWQHILDNLSDFSYQERDGKTVFRYTEKGTAWWGNNTLGIQHIYPGGQIGLNSDPDLLEVAHNTVDVMQRWIDFNGSNSFFPAAVRVGYNPDTILVKMQKYCKNTYPNGFQLNNPHGIENYSTVPNTINEMLCMGHGGILRVFPVWPEQKDATFYNLRTYGAFLVSSELKGGKVSFVTINSEKGKTCTIKNPWPGNKVRLARNGKGSEILEGDVISFQTSVNETIKLNL</sequence>
<name>A0A9X3F2W3_9BACT</name>
<dbReference type="GO" id="GO:0005975">
    <property type="term" value="P:carbohydrate metabolic process"/>
    <property type="evidence" value="ECO:0007669"/>
    <property type="project" value="InterPro"/>
</dbReference>
<dbReference type="PANTHER" id="PTHR31084">
    <property type="entry name" value="ALPHA-L-FUCOSIDASE 2"/>
    <property type="match status" value="1"/>
</dbReference>
<proteinExistence type="predicted"/>
<dbReference type="InterPro" id="IPR054363">
    <property type="entry name" value="GH95_cat"/>
</dbReference>
<dbReference type="SUPFAM" id="SSF48208">
    <property type="entry name" value="Six-hairpin glycosidases"/>
    <property type="match status" value="1"/>
</dbReference>
<dbReference type="InterPro" id="IPR008928">
    <property type="entry name" value="6-hairpin_glycosidase_sf"/>
</dbReference>
<gene>
    <name evidence="3" type="ORF">OU798_03495</name>
</gene>
<keyword evidence="4" id="KW-1185">Reference proteome</keyword>
<evidence type="ECO:0000313" key="4">
    <source>
        <dbReference type="Proteomes" id="UP001145087"/>
    </source>
</evidence>
<evidence type="ECO:0000313" key="3">
    <source>
        <dbReference type="EMBL" id="MCY1719388.1"/>
    </source>
</evidence>
<evidence type="ECO:0000259" key="2">
    <source>
        <dbReference type="Pfam" id="PF22124"/>
    </source>
</evidence>
<reference evidence="3" key="1">
    <citation type="submission" date="2022-11" db="EMBL/GenBank/DDBJ databases">
        <title>Marilongibacter aestuarii gen. nov., sp. nov., isolated from tidal flat sediment.</title>
        <authorList>
            <person name="Jiayan W."/>
        </authorList>
    </citation>
    <scope>NUCLEOTIDE SEQUENCE</scope>
    <source>
        <strain evidence="3">Z1-6</strain>
    </source>
</reference>
<feature type="chain" id="PRO_5040981970" description="Glycosyl hydrolase family 95 catalytic domain-containing protein" evidence="1">
    <location>
        <begin position="20"/>
        <end position="749"/>
    </location>
</feature>
<dbReference type="InterPro" id="IPR012341">
    <property type="entry name" value="6hp_glycosidase-like_sf"/>
</dbReference>
<dbReference type="AlphaFoldDB" id="A0A9X3F2W3"/>
<dbReference type="RefSeq" id="WP_343331725.1">
    <property type="nucleotide sequence ID" value="NZ_JAPOHD010000007.1"/>
</dbReference>
<organism evidence="3 4">
    <name type="scientific">Draconibacterium aestuarii</name>
    <dbReference type="NCBI Taxonomy" id="2998507"/>
    <lineage>
        <taxon>Bacteria</taxon>
        <taxon>Pseudomonadati</taxon>
        <taxon>Bacteroidota</taxon>
        <taxon>Bacteroidia</taxon>
        <taxon>Marinilabiliales</taxon>
        <taxon>Prolixibacteraceae</taxon>
        <taxon>Draconibacterium</taxon>
    </lineage>
</organism>
<dbReference type="PANTHER" id="PTHR31084:SF0">
    <property type="entry name" value="ALPHA-L-FUCOSIDASE 2"/>
    <property type="match status" value="1"/>
</dbReference>
<dbReference type="EMBL" id="JAPOHD010000007">
    <property type="protein sequence ID" value="MCY1719388.1"/>
    <property type="molecule type" value="Genomic_DNA"/>
</dbReference>
<protein>
    <recommendedName>
        <fullName evidence="2">Glycosyl hydrolase family 95 catalytic domain-containing protein</fullName>
    </recommendedName>
</protein>
<dbReference type="Pfam" id="PF22124">
    <property type="entry name" value="Glyco_hydro_95_cat"/>
    <property type="match status" value="1"/>
</dbReference>
<feature type="domain" description="Glycosyl hydrolase family 95 catalytic" evidence="2">
    <location>
        <begin position="290"/>
        <end position="652"/>
    </location>
</feature>
<dbReference type="GO" id="GO:0004560">
    <property type="term" value="F:alpha-L-fucosidase activity"/>
    <property type="evidence" value="ECO:0007669"/>
    <property type="project" value="TreeGrafter"/>
</dbReference>
<comment type="caution">
    <text evidence="3">The sequence shown here is derived from an EMBL/GenBank/DDBJ whole genome shotgun (WGS) entry which is preliminary data.</text>
</comment>